<organism evidence="2 3">
    <name type="scientific">Austropuccinia psidii MF-1</name>
    <dbReference type="NCBI Taxonomy" id="1389203"/>
    <lineage>
        <taxon>Eukaryota</taxon>
        <taxon>Fungi</taxon>
        <taxon>Dikarya</taxon>
        <taxon>Basidiomycota</taxon>
        <taxon>Pucciniomycotina</taxon>
        <taxon>Pucciniomycetes</taxon>
        <taxon>Pucciniales</taxon>
        <taxon>Sphaerophragmiaceae</taxon>
        <taxon>Austropuccinia</taxon>
    </lineage>
</organism>
<evidence type="ECO:0000313" key="3">
    <source>
        <dbReference type="Proteomes" id="UP000765509"/>
    </source>
</evidence>
<evidence type="ECO:0000313" key="2">
    <source>
        <dbReference type="EMBL" id="MBW0529791.1"/>
    </source>
</evidence>
<accession>A0A9Q3F3M5</accession>
<protein>
    <submittedName>
        <fullName evidence="2">Uncharacterized protein</fullName>
    </submittedName>
</protein>
<gene>
    <name evidence="2" type="ORF">O181_069506</name>
</gene>
<evidence type="ECO:0000256" key="1">
    <source>
        <dbReference type="SAM" id="MobiDB-lite"/>
    </source>
</evidence>
<sequence length="137" mass="15435">MGIKCQRKFSFSSLTYFPSPNPTEFFPLHVEQNQPTPMQQDSPVPSLPCKQTPQQPAPGLSGTQWLEDLFCSKQPKITLLVSAFKSSELTLTPFLEPSQSDEPLILPWRSLPFHLGAQLPPPLTLTMRLGRNLWICD</sequence>
<feature type="compositionally biased region" description="Polar residues" evidence="1">
    <location>
        <begin position="31"/>
        <end position="54"/>
    </location>
</feature>
<reference evidence="2" key="1">
    <citation type="submission" date="2021-03" db="EMBL/GenBank/DDBJ databases">
        <title>Draft genome sequence of rust myrtle Austropuccinia psidii MF-1, a brazilian biotype.</title>
        <authorList>
            <person name="Quecine M.C."/>
            <person name="Pachon D.M.R."/>
            <person name="Bonatelli M.L."/>
            <person name="Correr F.H."/>
            <person name="Franceschini L.M."/>
            <person name="Leite T.F."/>
            <person name="Margarido G.R.A."/>
            <person name="Almeida C.A."/>
            <person name="Ferrarezi J.A."/>
            <person name="Labate C.A."/>
        </authorList>
    </citation>
    <scope>NUCLEOTIDE SEQUENCE</scope>
    <source>
        <strain evidence="2">MF-1</strain>
    </source>
</reference>
<comment type="caution">
    <text evidence="2">The sequence shown here is derived from an EMBL/GenBank/DDBJ whole genome shotgun (WGS) entry which is preliminary data.</text>
</comment>
<keyword evidence="3" id="KW-1185">Reference proteome</keyword>
<dbReference type="AlphaFoldDB" id="A0A9Q3F3M5"/>
<dbReference type="Proteomes" id="UP000765509">
    <property type="component" value="Unassembled WGS sequence"/>
</dbReference>
<proteinExistence type="predicted"/>
<dbReference type="EMBL" id="AVOT02035432">
    <property type="protein sequence ID" value="MBW0529791.1"/>
    <property type="molecule type" value="Genomic_DNA"/>
</dbReference>
<feature type="region of interest" description="Disordered" evidence="1">
    <location>
        <begin position="30"/>
        <end position="61"/>
    </location>
</feature>
<name>A0A9Q3F3M5_9BASI</name>